<feature type="compositionally biased region" description="Basic and acidic residues" evidence="1">
    <location>
        <begin position="292"/>
        <end position="313"/>
    </location>
</feature>
<dbReference type="Pfam" id="PF00788">
    <property type="entry name" value="RA"/>
    <property type="match status" value="2"/>
</dbReference>
<feature type="domain" description="Ras-associating" evidence="2">
    <location>
        <begin position="1"/>
        <end position="91"/>
    </location>
</feature>
<feature type="compositionally biased region" description="Basic and acidic residues" evidence="1">
    <location>
        <begin position="128"/>
        <end position="150"/>
    </location>
</feature>
<evidence type="ECO:0000313" key="3">
    <source>
        <dbReference type="EMBL" id="KAA8582855.1"/>
    </source>
</evidence>
<proteinExistence type="predicted"/>
<accession>A0A5J5CQ85</accession>
<dbReference type="InterPro" id="IPR000159">
    <property type="entry name" value="RA_dom"/>
</dbReference>
<dbReference type="PROSITE" id="PS50200">
    <property type="entry name" value="RA"/>
    <property type="match status" value="2"/>
</dbReference>
<dbReference type="SUPFAM" id="SSF49879">
    <property type="entry name" value="SMAD/FHA domain"/>
    <property type="match status" value="1"/>
</dbReference>
<feature type="region of interest" description="Disordered" evidence="1">
    <location>
        <begin position="289"/>
        <end position="325"/>
    </location>
</feature>
<gene>
    <name evidence="3" type="ORF">FQN60_015401</name>
</gene>
<dbReference type="EMBL" id="VOFY01000018">
    <property type="protein sequence ID" value="KAA8582855.1"/>
    <property type="molecule type" value="Genomic_DNA"/>
</dbReference>
<dbReference type="Gene3D" id="3.10.20.90">
    <property type="entry name" value="Phosphatidylinositol 3-kinase Catalytic Subunit, Chain A, domain 1"/>
    <property type="match status" value="2"/>
</dbReference>
<dbReference type="SUPFAM" id="SSF54236">
    <property type="entry name" value="Ubiquitin-like"/>
    <property type="match status" value="2"/>
</dbReference>
<evidence type="ECO:0000313" key="4">
    <source>
        <dbReference type="Proteomes" id="UP000327493"/>
    </source>
</evidence>
<dbReference type="InterPro" id="IPR000253">
    <property type="entry name" value="FHA_dom"/>
</dbReference>
<name>A0A5J5CQ85_9PERO</name>
<dbReference type="FunFam" id="3.10.20.90:FF:000033">
    <property type="entry name" value="afadin isoform X1"/>
    <property type="match status" value="1"/>
</dbReference>
<dbReference type="PANTHER" id="PTHR10398:SF2">
    <property type="entry name" value="AFADIN"/>
    <property type="match status" value="1"/>
</dbReference>
<dbReference type="FunFam" id="3.10.20.90:FF:000025">
    <property type="entry name" value="Afadin, adherens junction formation factor"/>
    <property type="match status" value="1"/>
</dbReference>
<evidence type="ECO:0000259" key="2">
    <source>
        <dbReference type="PROSITE" id="PS50200"/>
    </source>
</evidence>
<organism evidence="3 4">
    <name type="scientific">Etheostoma spectabile</name>
    <name type="common">orangethroat darter</name>
    <dbReference type="NCBI Taxonomy" id="54343"/>
    <lineage>
        <taxon>Eukaryota</taxon>
        <taxon>Metazoa</taxon>
        <taxon>Chordata</taxon>
        <taxon>Craniata</taxon>
        <taxon>Vertebrata</taxon>
        <taxon>Euteleostomi</taxon>
        <taxon>Actinopterygii</taxon>
        <taxon>Neopterygii</taxon>
        <taxon>Teleostei</taxon>
        <taxon>Neoteleostei</taxon>
        <taxon>Acanthomorphata</taxon>
        <taxon>Eupercaria</taxon>
        <taxon>Perciformes</taxon>
        <taxon>Percoidei</taxon>
        <taxon>Percidae</taxon>
        <taxon>Etheostomatinae</taxon>
        <taxon>Etheostoma</taxon>
    </lineage>
</organism>
<dbReference type="GO" id="GO:0050839">
    <property type="term" value="F:cell adhesion molecule binding"/>
    <property type="evidence" value="ECO:0007669"/>
    <property type="project" value="TreeGrafter"/>
</dbReference>
<dbReference type="Pfam" id="PF00498">
    <property type="entry name" value="FHA"/>
    <property type="match status" value="1"/>
</dbReference>
<dbReference type="CDD" id="cd22711">
    <property type="entry name" value="FHA_AFDN"/>
    <property type="match status" value="1"/>
</dbReference>
<dbReference type="InterPro" id="IPR008984">
    <property type="entry name" value="SMAD_FHA_dom_sf"/>
</dbReference>
<dbReference type="InterPro" id="IPR028842">
    <property type="entry name" value="Afadin"/>
</dbReference>
<protein>
    <recommendedName>
        <fullName evidence="2">Ras-associating domain-containing protein</fullName>
    </recommendedName>
</protein>
<feature type="compositionally biased region" description="Basic residues" evidence="1">
    <location>
        <begin position="116"/>
        <end position="127"/>
    </location>
</feature>
<sequence length="450" mass="51542">MRFYFQDRVAGNFATKCIRVSSTATTQDVIETLAEKFRPDMRMLSSPRYSLYEVHVSGERQLDMDEKPLVVQLNWNKDDREGRFVLKNENDILPKKSQSNGPEKEKDGVIQNFKRTLSKKEKKKEKKREKESARIPDGDEQALSREDGENNRLAAEVYKDMPETSFTRTISNPEVVMKRRRQQKLEKRMQEFMSSDGRPDSGGTLRIYADSLKPNIPYKTILLSTRDTADFAVVEALEKYGLEKENPREYCIARQDDKSGKDMILDDTECPLQIFRDWPADRGSLVFQLKKRPPDYQGRKGRKGDDKGLRGKEGSTSSLPPEKLPYLVELSPGRGNHYAYYAYRHHEDGSDSRDKPKLYRLQHSITELLGPGILPHHCNLMHSEGMVTVTPHGPDADTFVDGQRVTETTLLRSGSTLQFGSAHVFKFVDPMFDLGGKREPAAMMRSQHKS</sequence>
<evidence type="ECO:0000256" key="1">
    <source>
        <dbReference type="SAM" id="MobiDB-lite"/>
    </source>
</evidence>
<comment type="caution">
    <text evidence="3">The sequence shown here is derived from an EMBL/GenBank/DDBJ whole genome shotgun (WGS) entry which is preliminary data.</text>
</comment>
<dbReference type="InterPro" id="IPR029071">
    <property type="entry name" value="Ubiquitin-like_domsf"/>
</dbReference>
<feature type="non-terminal residue" evidence="3">
    <location>
        <position position="450"/>
    </location>
</feature>
<dbReference type="Gene3D" id="2.60.200.20">
    <property type="match status" value="1"/>
</dbReference>
<feature type="region of interest" description="Disordered" evidence="1">
    <location>
        <begin position="89"/>
        <end position="150"/>
    </location>
</feature>
<dbReference type="SMART" id="SM00314">
    <property type="entry name" value="RA"/>
    <property type="match status" value="2"/>
</dbReference>
<dbReference type="GO" id="GO:0005912">
    <property type="term" value="C:adherens junction"/>
    <property type="evidence" value="ECO:0007669"/>
    <property type="project" value="TreeGrafter"/>
</dbReference>
<feature type="domain" description="Ras-associating" evidence="2">
    <location>
        <begin position="201"/>
        <end position="294"/>
    </location>
</feature>
<dbReference type="GO" id="GO:0032880">
    <property type="term" value="P:regulation of protein localization"/>
    <property type="evidence" value="ECO:0007669"/>
    <property type="project" value="TreeGrafter"/>
</dbReference>
<dbReference type="CDD" id="cd01781">
    <property type="entry name" value="RA2_Afadin"/>
    <property type="match status" value="1"/>
</dbReference>
<reference evidence="3 4" key="1">
    <citation type="submission" date="2019-08" db="EMBL/GenBank/DDBJ databases">
        <title>A chromosome-level genome assembly, high-density linkage maps, and genome scans reveal the genomic architecture of hybrid incompatibilities underlying speciation via character displacement in darters (Percidae: Etheostominae).</title>
        <authorList>
            <person name="Moran R.L."/>
            <person name="Catchen J.M."/>
            <person name="Fuller R.C."/>
        </authorList>
    </citation>
    <scope>NUCLEOTIDE SEQUENCE [LARGE SCALE GENOMIC DNA]</scope>
    <source>
        <strain evidence="3">EspeVRDwgs_2016</strain>
        <tissue evidence="3">Muscle</tissue>
    </source>
</reference>
<dbReference type="PANTHER" id="PTHR10398">
    <property type="entry name" value="AFADIN"/>
    <property type="match status" value="1"/>
</dbReference>
<dbReference type="GO" id="GO:0007165">
    <property type="term" value="P:signal transduction"/>
    <property type="evidence" value="ECO:0007669"/>
    <property type="project" value="InterPro"/>
</dbReference>
<keyword evidence="4" id="KW-1185">Reference proteome</keyword>
<dbReference type="AlphaFoldDB" id="A0A5J5CQ85"/>
<dbReference type="Proteomes" id="UP000327493">
    <property type="component" value="Chromosome 18"/>
</dbReference>